<evidence type="ECO:0000313" key="3">
    <source>
        <dbReference type="Proteomes" id="UP001428817"/>
    </source>
</evidence>
<protein>
    <submittedName>
        <fullName evidence="2">Uncharacterized protein</fullName>
    </submittedName>
</protein>
<organism evidence="2 3">
    <name type="scientific">Pseudonocardia eucalypti</name>
    <dbReference type="NCBI Taxonomy" id="648755"/>
    <lineage>
        <taxon>Bacteria</taxon>
        <taxon>Bacillati</taxon>
        <taxon>Actinomycetota</taxon>
        <taxon>Actinomycetes</taxon>
        <taxon>Pseudonocardiales</taxon>
        <taxon>Pseudonocardiaceae</taxon>
        <taxon>Pseudonocardia</taxon>
    </lineage>
</organism>
<dbReference type="Proteomes" id="UP001428817">
    <property type="component" value="Unassembled WGS sequence"/>
</dbReference>
<dbReference type="RefSeq" id="WP_185063627.1">
    <property type="nucleotide sequence ID" value="NZ_BAABJP010000021.1"/>
</dbReference>
<sequence>MLAQLAAFLTPTGVAGILGAFTGAIGGVLGALLTGAMTNSRERRSRLFAEQRVTYVAYLAAVRDLEQRAIHESGSDDLDNTPIGQLEIIASAEVRKRHREVLAAVRALVTARAQLIERLTDEDRARAEQGESISDANFTQVHNKYKAVIAKLEAAMRKDLGNTS</sequence>
<comment type="caution">
    <text evidence="2">The sequence shown here is derived from an EMBL/GenBank/DDBJ whole genome shotgun (WGS) entry which is preliminary data.</text>
</comment>
<reference evidence="3" key="1">
    <citation type="journal article" date="2019" name="Int. J. Syst. Evol. Microbiol.">
        <title>The Global Catalogue of Microorganisms (GCM) 10K type strain sequencing project: providing services to taxonomists for standard genome sequencing and annotation.</title>
        <authorList>
            <consortium name="The Broad Institute Genomics Platform"/>
            <consortium name="The Broad Institute Genome Sequencing Center for Infectious Disease"/>
            <person name="Wu L."/>
            <person name="Ma J."/>
        </authorList>
    </citation>
    <scope>NUCLEOTIDE SEQUENCE [LARGE SCALE GENOMIC DNA]</scope>
    <source>
        <strain evidence="3">JCM 18303</strain>
    </source>
</reference>
<dbReference type="EMBL" id="BAABJP010000021">
    <property type="protein sequence ID" value="GAA5160719.1"/>
    <property type="molecule type" value="Genomic_DNA"/>
</dbReference>
<keyword evidence="3" id="KW-1185">Reference proteome</keyword>
<name>A0ABP9QEY5_9PSEU</name>
<evidence type="ECO:0000256" key="1">
    <source>
        <dbReference type="SAM" id="Phobius"/>
    </source>
</evidence>
<feature type="transmembrane region" description="Helical" evidence="1">
    <location>
        <begin position="12"/>
        <end position="36"/>
    </location>
</feature>
<keyword evidence="1" id="KW-1133">Transmembrane helix</keyword>
<evidence type="ECO:0000313" key="2">
    <source>
        <dbReference type="EMBL" id="GAA5160719.1"/>
    </source>
</evidence>
<gene>
    <name evidence="2" type="ORF">GCM10023321_43860</name>
</gene>
<keyword evidence="1" id="KW-0472">Membrane</keyword>
<proteinExistence type="predicted"/>
<keyword evidence="1" id="KW-0812">Transmembrane</keyword>
<accession>A0ABP9QEY5</accession>